<evidence type="ECO:0000256" key="5">
    <source>
        <dbReference type="ARBA" id="ARBA00023242"/>
    </source>
</evidence>
<dbReference type="SMART" id="SM01019">
    <property type="entry name" value="B3"/>
    <property type="match status" value="6"/>
</dbReference>
<feature type="domain" description="TF-B3" evidence="7">
    <location>
        <begin position="423"/>
        <end position="522"/>
    </location>
</feature>
<feature type="region of interest" description="Disordered" evidence="6">
    <location>
        <begin position="101"/>
        <end position="121"/>
    </location>
</feature>
<feature type="region of interest" description="Disordered" evidence="6">
    <location>
        <begin position="584"/>
        <end position="603"/>
    </location>
</feature>
<proteinExistence type="predicted"/>
<dbReference type="Gene3D" id="2.40.330.10">
    <property type="entry name" value="DNA-binding pseudobarrel domain"/>
    <property type="match status" value="6"/>
</dbReference>
<comment type="subcellular location">
    <subcellularLocation>
        <location evidence="1">Nucleus</location>
    </subcellularLocation>
</comment>
<dbReference type="GO" id="GO:0005634">
    <property type="term" value="C:nucleus"/>
    <property type="evidence" value="ECO:0007669"/>
    <property type="project" value="UniProtKB-SubCell"/>
</dbReference>
<feature type="domain" description="TF-B3" evidence="7">
    <location>
        <begin position="1130"/>
        <end position="1228"/>
    </location>
</feature>
<evidence type="ECO:0000313" key="8">
    <source>
        <dbReference type="EMBL" id="KAE8703790.1"/>
    </source>
</evidence>
<dbReference type="Proteomes" id="UP000436088">
    <property type="component" value="Unassembled WGS sequence"/>
</dbReference>
<organism evidence="8 9">
    <name type="scientific">Hibiscus syriacus</name>
    <name type="common">Rose of Sharon</name>
    <dbReference type="NCBI Taxonomy" id="106335"/>
    <lineage>
        <taxon>Eukaryota</taxon>
        <taxon>Viridiplantae</taxon>
        <taxon>Streptophyta</taxon>
        <taxon>Embryophyta</taxon>
        <taxon>Tracheophyta</taxon>
        <taxon>Spermatophyta</taxon>
        <taxon>Magnoliopsida</taxon>
        <taxon>eudicotyledons</taxon>
        <taxon>Gunneridae</taxon>
        <taxon>Pentapetalae</taxon>
        <taxon>rosids</taxon>
        <taxon>malvids</taxon>
        <taxon>Malvales</taxon>
        <taxon>Malvaceae</taxon>
        <taxon>Malvoideae</taxon>
        <taxon>Hibiscus</taxon>
    </lineage>
</organism>
<comment type="caution">
    <text evidence="8">The sequence shown here is derived from an EMBL/GenBank/DDBJ whole genome shotgun (WGS) entry which is preliminary data.</text>
</comment>
<dbReference type="InterPro" id="IPR015300">
    <property type="entry name" value="DNA-bd_pseudobarrel_sf"/>
</dbReference>
<evidence type="ECO:0000256" key="6">
    <source>
        <dbReference type="SAM" id="MobiDB-lite"/>
    </source>
</evidence>
<accession>A0A6A3AGT5</accession>
<evidence type="ECO:0000256" key="4">
    <source>
        <dbReference type="ARBA" id="ARBA00023163"/>
    </source>
</evidence>
<evidence type="ECO:0000313" key="9">
    <source>
        <dbReference type="Proteomes" id="UP000436088"/>
    </source>
</evidence>
<evidence type="ECO:0000259" key="7">
    <source>
        <dbReference type="PROSITE" id="PS50863"/>
    </source>
</evidence>
<evidence type="ECO:0000256" key="3">
    <source>
        <dbReference type="ARBA" id="ARBA00023125"/>
    </source>
</evidence>
<reference evidence="8" key="1">
    <citation type="submission" date="2019-09" db="EMBL/GenBank/DDBJ databases">
        <title>Draft genome information of white flower Hibiscus syriacus.</title>
        <authorList>
            <person name="Kim Y.-M."/>
        </authorList>
    </citation>
    <scope>NUCLEOTIDE SEQUENCE [LARGE SCALE GENOMIC DNA]</scope>
    <source>
        <strain evidence="8">YM2019G1</strain>
    </source>
</reference>
<feature type="region of interest" description="Disordered" evidence="6">
    <location>
        <begin position="783"/>
        <end position="826"/>
    </location>
</feature>
<dbReference type="PANTHER" id="PTHR31391:SF155">
    <property type="entry name" value="B3 DOMAIN-CONTAINING PROTEIN OS11G0197600"/>
    <property type="match status" value="1"/>
</dbReference>
<feature type="domain" description="TF-B3" evidence="7">
    <location>
        <begin position="204"/>
        <end position="301"/>
    </location>
</feature>
<dbReference type="AlphaFoldDB" id="A0A6A3AGT5"/>
<dbReference type="CDD" id="cd10017">
    <property type="entry name" value="B3_DNA"/>
    <property type="match status" value="6"/>
</dbReference>
<feature type="region of interest" description="Disordered" evidence="6">
    <location>
        <begin position="530"/>
        <end position="562"/>
    </location>
</feature>
<dbReference type="PANTHER" id="PTHR31391">
    <property type="entry name" value="B3 DOMAIN-CONTAINING PROTEIN OS11G0197600-RELATED"/>
    <property type="match status" value="1"/>
</dbReference>
<feature type="compositionally biased region" description="Basic and acidic residues" evidence="6">
    <location>
        <begin position="533"/>
        <end position="542"/>
    </location>
</feature>
<feature type="region of interest" description="Disordered" evidence="6">
    <location>
        <begin position="1035"/>
        <end position="1056"/>
    </location>
</feature>
<keyword evidence="4" id="KW-0804">Transcription</keyword>
<dbReference type="PROSITE" id="PS50863">
    <property type="entry name" value="B3"/>
    <property type="match status" value="6"/>
</dbReference>
<sequence>MTMSVYGHYQGIPRSFVRKYGNQLPSTVKLEVPSGAIWHVELTKSDGRVRLQKGWREFAEHYSLDIGSFLVFRYEGNGHFHVLIFDRSASEIEYAYARSEDDGDDVSDSRKRKEKSDLPCPLLQKKMRTDSPYKTGTDSKLEDLSSQITLDDLKSAKIKLGVGGISVCQRVKMVSMCSQKLTTTEKAQAIQIAAALKSTENPVFMVFMRPSSVRYKYTMAIPSNFAGKFFTKHNGNLNIVDSTGKTWPMKYHSYPENKNMHAQLHSGWRAFVEDNRLDVGDICVFELIKRPEILMKVEIHPVVKNANKAYMPQAHKGVGCGVRTRSSISETKLDCQQARCPSNSVEGKDPKLEKHKKSMDFQNLRREFQACKSKWSAKHDNGGKSGALGYPRPELMGKMEPPTTDKQRACIQATAFKSANPSFNVVMGPSYVLTRSSLNIPCQFAKRYFKKSGEITLKVSDGRTWIMNYRRNETGTLVKAKFLENTWRAFVLDNNLKVGDLCVFELMKKNENLLEVTIFSVSDSASRSSSRLVSRERKEKSHLPCPLPQKKLRTDSPNQPGRHSELDILSSCISSDHSKSSKINLENLEKNENPRSSAGKVDARQSVRTDFLSCSQKLADPEKARAIRVASAFKISTANPVFMVVLRPYSVSYNYQMVIPSDFAMKFLTGHKCNLTLCNSAGKTWSMRYYSNAGKKNGTALLYGGWRAFVEDNHLKVGDICVFELIKHPEILMKVFIYPVVENAIKASRQQGKFKYSAKHENGGESGALQCLKPDLLGKMQPITSTRKQKDADIASRSSLRLVSRKNKEKSHLPCPLPQKKLKTCSPTQPGNYLNLEILSSGISPDESKPSRINGNLKKDEKSPGQLDAETERSVKTEAFSFLQQLAATEKAHAVQIASSWKSTGNPFFIVVMKPSFLGNRYRMGMPSDFAREFLTMQKGSLTLCNSAGKTWPMKYRRNAGSKILQAELYGGWQAFVEYNRLGVGDICVFELIKHPEILMKVVTYLVVENASKVCRPLAHESIANRVKTRNMVSDTEPVCQQRPCPSSASKFKDPTDSYVEISDDSTQNQKKKLKSPCFHPCNTMRTNSSGSIQAEWIKLEKEKKSMSSQYVTKELWGDLKYSAKDGSEKIVLMNPPYVNSGVHLYIPEEFAKKYLKKSGETILRVADGRTWTVQFERRSNEHRRALFGGNSWRPFVIGNELKVGDVCVFKLIKENGNLLEVVILSATDIPTLS</sequence>
<gene>
    <name evidence="8" type="ORF">F3Y22_tig00110462pilonHSYRG00087</name>
</gene>
<keyword evidence="2" id="KW-0805">Transcription regulation</keyword>
<dbReference type="Pfam" id="PF02362">
    <property type="entry name" value="B3"/>
    <property type="match status" value="6"/>
</dbReference>
<feature type="compositionally biased region" description="Basic and acidic residues" evidence="6">
    <location>
        <begin position="107"/>
        <end position="117"/>
    </location>
</feature>
<name>A0A6A3AGT5_HIBSY</name>
<feature type="domain" description="TF-B3" evidence="7">
    <location>
        <begin position="642"/>
        <end position="739"/>
    </location>
</feature>
<feature type="domain" description="TF-B3" evidence="7">
    <location>
        <begin position="1"/>
        <end position="88"/>
    </location>
</feature>
<protein>
    <recommendedName>
        <fullName evidence="7">TF-B3 domain-containing protein</fullName>
    </recommendedName>
</protein>
<keyword evidence="9" id="KW-1185">Reference proteome</keyword>
<evidence type="ECO:0000256" key="2">
    <source>
        <dbReference type="ARBA" id="ARBA00023015"/>
    </source>
</evidence>
<keyword evidence="3" id="KW-0238">DNA-binding</keyword>
<dbReference type="SUPFAM" id="SSF101936">
    <property type="entry name" value="DNA-binding pseudobarrel domain"/>
    <property type="match status" value="6"/>
</dbReference>
<feature type="region of interest" description="Disordered" evidence="6">
    <location>
        <begin position="841"/>
        <end position="871"/>
    </location>
</feature>
<dbReference type="InterPro" id="IPR003340">
    <property type="entry name" value="B3_DNA-bd"/>
</dbReference>
<keyword evidence="5" id="KW-0539">Nucleus</keyword>
<evidence type="ECO:0000256" key="1">
    <source>
        <dbReference type="ARBA" id="ARBA00004123"/>
    </source>
</evidence>
<dbReference type="GO" id="GO:0003677">
    <property type="term" value="F:DNA binding"/>
    <property type="evidence" value="ECO:0007669"/>
    <property type="project" value="UniProtKB-KW"/>
</dbReference>
<dbReference type="InterPro" id="IPR044837">
    <property type="entry name" value="REM16-like"/>
</dbReference>
<feature type="domain" description="TF-B3" evidence="7">
    <location>
        <begin position="909"/>
        <end position="1006"/>
    </location>
</feature>
<dbReference type="EMBL" id="VEPZ02000996">
    <property type="protein sequence ID" value="KAE8703790.1"/>
    <property type="molecule type" value="Genomic_DNA"/>
</dbReference>